<proteinExistence type="inferred from homology"/>
<dbReference type="PROSITE" id="PS50011">
    <property type="entry name" value="PROTEIN_KINASE_DOM"/>
    <property type="match status" value="1"/>
</dbReference>
<dbReference type="AlphaFoldDB" id="A0A0M0JSC7"/>
<keyword evidence="5 6" id="KW-0067">ATP-binding</keyword>
<keyword evidence="1 7" id="KW-0723">Serine/threonine-protein kinase</keyword>
<dbReference type="CDD" id="cd14003">
    <property type="entry name" value="STKc_AMPK-like"/>
    <property type="match status" value="1"/>
</dbReference>
<evidence type="ECO:0000256" key="6">
    <source>
        <dbReference type="PROSITE-ProRule" id="PRU10141"/>
    </source>
</evidence>
<gene>
    <name evidence="10" type="ORF">Ctob_009267</name>
</gene>
<dbReference type="PANTHER" id="PTHR24346:SF82">
    <property type="entry name" value="KP78A-RELATED"/>
    <property type="match status" value="1"/>
</dbReference>
<organism evidence="10 11">
    <name type="scientific">Chrysochromulina tobinii</name>
    <dbReference type="NCBI Taxonomy" id="1460289"/>
    <lineage>
        <taxon>Eukaryota</taxon>
        <taxon>Haptista</taxon>
        <taxon>Haptophyta</taxon>
        <taxon>Prymnesiophyceae</taxon>
        <taxon>Prymnesiales</taxon>
        <taxon>Chrysochromulinaceae</taxon>
        <taxon>Chrysochromulina</taxon>
    </lineage>
</organism>
<dbReference type="Gene3D" id="1.10.510.10">
    <property type="entry name" value="Transferase(Phosphotransferase) domain 1"/>
    <property type="match status" value="1"/>
</dbReference>
<dbReference type="InterPro" id="IPR011009">
    <property type="entry name" value="Kinase-like_dom_sf"/>
</dbReference>
<keyword evidence="11" id="KW-1185">Reference proteome</keyword>
<comment type="caution">
    <text evidence="10">The sequence shown here is derived from an EMBL/GenBank/DDBJ whole genome shotgun (WGS) entry which is preliminary data.</text>
</comment>
<feature type="domain" description="Protein kinase" evidence="9">
    <location>
        <begin position="68"/>
        <end position="315"/>
    </location>
</feature>
<keyword evidence="3 6" id="KW-0547">Nucleotide-binding</keyword>
<dbReference type="GO" id="GO:0005737">
    <property type="term" value="C:cytoplasm"/>
    <property type="evidence" value="ECO:0007669"/>
    <property type="project" value="TreeGrafter"/>
</dbReference>
<keyword evidence="4 10" id="KW-0418">Kinase</keyword>
<evidence type="ECO:0000256" key="1">
    <source>
        <dbReference type="ARBA" id="ARBA00022527"/>
    </source>
</evidence>
<keyword evidence="2" id="KW-0808">Transferase</keyword>
<dbReference type="FunFam" id="1.10.510.10:FF:000571">
    <property type="entry name" value="Maternal embryonic leucine zipper kinase"/>
    <property type="match status" value="1"/>
</dbReference>
<evidence type="ECO:0000313" key="10">
    <source>
        <dbReference type="EMBL" id="KOO29459.1"/>
    </source>
</evidence>
<feature type="region of interest" description="Disordered" evidence="8">
    <location>
        <begin position="1"/>
        <end position="36"/>
    </location>
</feature>
<comment type="similarity">
    <text evidence="7">Belongs to the protein kinase superfamily.</text>
</comment>
<dbReference type="GO" id="GO:0035556">
    <property type="term" value="P:intracellular signal transduction"/>
    <property type="evidence" value="ECO:0007669"/>
    <property type="project" value="TreeGrafter"/>
</dbReference>
<reference evidence="11" key="1">
    <citation type="journal article" date="2015" name="PLoS Genet.">
        <title>Genome Sequence and Transcriptome Analyses of Chrysochromulina tobin: Metabolic Tools for Enhanced Algal Fitness in the Prominent Order Prymnesiales (Haptophyceae).</title>
        <authorList>
            <person name="Hovde B.T."/>
            <person name="Deodato C.R."/>
            <person name="Hunsperger H.M."/>
            <person name="Ryken S.A."/>
            <person name="Yost W."/>
            <person name="Jha R.K."/>
            <person name="Patterson J."/>
            <person name="Monnat R.J. Jr."/>
            <person name="Barlow S.B."/>
            <person name="Starkenburg S.R."/>
            <person name="Cattolico R.A."/>
        </authorList>
    </citation>
    <scope>NUCLEOTIDE SEQUENCE</scope>
    <source>
        <strain evidence="11">CCMP291</strain>
    </source>
</reference>
<dbReference type="InterPro" id="IPR008271">
    <property type="entry name" value="Ser/Thr_kinase_AS"/>
</dbReference>
<feature type="compositionally biased region" description="Polar residues" evidence="8">
    <location>
        <begin position="1"/>
        <end position="10"/>
    </location>
</feature>
<dbReference type="OrthoDB" id="504170at2759"/>
<dbReference type="InterPro" id="IPR000719">
    <property type="entry name" value="Prot_kinase_dom"/>
</dbReference>
<evidence type="ECO:0000256" key="7">
    <source>
        <dbReference type="RuleBase" id="RU000304"/>
    </source>
</evidence>
<evidence type="ECO:0000256" key="3">
    <source>
        <dbReference type="ARBA" id="ARBA00022741"/>
    </source>
</evidence>
<dbReference type="PROSITE" id="PS00107">
    <property type="entry name" value="PROTEIN_KINASE_ATP"/>
    <property type="match status" value="1"/>
</dbReference>
<dbReference type="SMART" id="SM00220">
    <property type="entry name" value="S_TKc"/>
    <property type="match status" value="1"/>
</dbReference>
<evidence type="ECO:0000256" key="4">
    <source>
        <dbReference type="ARBA" id="ARBA00022777"/>
    </source>
</evidence>
<dbReference type="Proteomes" id="UP000037460">
    <property type="component" value="Unassembled WGS sequence"/>
</dbReference>
<dbReference type="InterPro" id="IPR017441">
    <property type="entry name" value="Protein_kinase_ATP_BS"/>
</dbReference>
<dbReference type="FunFam" id="3.30.200.20:FF:000042">
    <property type="entry name" value="Aurora kinase A"/>
    <property type="match status" value="1"/>
</dbReference>
<sequence>MNDAPTTARSPQRDDAKDNTPRAKGKGKEGNGLVAQPPSSVELAAYRKMIQSSVGKDGAPRLDSVSLYSLGKLLGKGAFGAVKMGVHKLTGAVVAIKNFKKADVKNEVEARAIDREIRILKQSVHQHIIKLYEVIDSPTNWYLVMECAANGDLAGHLEKKGRLREAEAAKYLVQTVEAIGCCHANGFIHRDIKPENLLLDVHYDIKVTDFGLSAIAKPGQLLKVACGTPSYSAPEVICRKEYDGTLTDVWSLGVLLYHLTHGVLPFNDTAHIRAGDYHPNPEVIAPAALELLRTMLVVNANQRITLDAVSRHPWMVQWRPHALRPPRRRFGLTYHEPDPELVKHIEDKFGLMADHVEASLKGGLYNHATASYSLLEEERGGG</sequence>
<protein>
    <submittedName>
        <fullName evidence="10">Snf1-related protein kinase</fullName>
    </submittedName>
</protein>
<evidence type="ECO:0000256" key="5">
    <source>
        <dbReference type="ARBA" id="ARBA00022840"/>
    </source>
</evidence>
<dbReference type="GO" id="GO:0004674">
    <property type="term" value="F:protein serine/threonine kinase activity"/>
    <property type="evidence" value="ECO:0007669"/>
    <property type="project" value="UniProtKB-KW"/>
</dbReference>
<dbReference type="EMBL" id="JWZX01002413">
    <property type="protein sequence ID" value="KOO29459.1"/>
    <property type="molecule type" value="Genomic_DNA"/>
</dbReference>
<dbReference type="GO" id="GO:0005524">
    <property type="term" value="F:ATP binding"/>
    <property type="evidence" value="ECO:0007669"/>
    <property type="project" value="UniProtKB-UniRule"/>
</dbReference>
<accession>A0A0M0JSC7</accession>
<feature type="binding site" evidence="6">
    <location>
        <position position="97"/>
    </location>
    <ligand>
        <name>ATP</name>
        <dbReference type="ChEBI" id="CHEBI:30616"/>
    </ligand>
</feature>
<dbReference type="SUPFAM" id="SSF56112">
    <property type="entry name" value="Protein kinase-like (PK-like)"/>
    <property type="match status" value="1"/>
</dbReference>
<dbReference type="Pfam" id="PF00069">
    <property type="entry name" value="Pkinase"/>
    <property type="match status" value="1"/>
</dbReference>
<evidence type="ECO:0000259" key="9">
    <source>
        <dbReference type="PROSITE" id="PS50011"/>
    </source>
</evidence>
<dbReference type="PROSITE" id="PS00108">
    <property type="entry name" value="PROTEIN_KINASE_ST"/>
    <property type="match status" value="1"/>
</dbReference>
<evidence type="ECO:0000256" key="8">
    <source>
        <dbReference type="SAM" id="MobiDB-lite"/>
    </source>
</evidence>
<evidence type="ECO:0000313" key="11">
    <source>
        <dbReference type="Proteomes" id="UP000037460"/>
    </source>
</evidence>
<name>A0A0M0JSC7_9EUKA</name>
<evidence type="ECO:0000256" key="2">
    <source>
        <dbReference type="ARBA" id="ARBA00022679"/>
    </source>
</evidence>
<feature type="compositionally biased region" description="Basic and acidic residues" evidence="8">
    <location>
        <begin position="11"/>
        <end position="29"/>
    </location>
</feature>
<dbReference type="PANTHER" id="PTHR24346">
    <property type="entry name" value="MAP/MICROTUBULE AFFINITY-REGULATING KINASE"/>
    <property type="match status" value="1"/>
</dbReference>